<dbReference type="GO" id="GO:0006310">
    <property type="term" value="P:DNA recombination"/>
    <property type="evidence" value="ECO:0007669"/>
    <property type="project" value="UniProtKB-KW"/>
</dbReference>
<gene>
    <name evidence="3" type="ORF">B1A_06043</name>
</gene>
<reference evidence="3" key="1">
    <citation type="submission" date="2013-08" db="EMBL/GenBank/DDBJ databases">
        <authorList>
            <person name="Mendez C."/>
            <person name="Richter M."/>
            <person name="Ferrer M."/>
            <person name="Sanchez J."/>
        </authorList>
    </citation>
    <scope>NUCLEOTIDE SEQUENCE</scope>
</reference>
<dbReference type="EMBL" id="AUZX01004398">
    <property type="protein sequence ID" value="EQD70939.1"/>
    <property type="molecule type" value="Genomic_DNA"/>
</dbReference>
<dbReference type="InterPro" id="IPR011010">
    <property type="entry name" value="DNA_brk_join_enz"/>
</dbReference>
<dbReference type="Gene3D" id="1.10.443.10">
    <property type="entry name" value="Intergrase catalytic core"/>
    <property type="match status" value="1"/>
</dbReference>
<dbReference type="GO" id="GO:0003677">
    <property type="term" value="F:DNA binding"/>
    <property type="evidence" value="ECO:0007669"/>
    <property type="project" value="InterPro"/>
</dbReference>
<feature type="domain" description="Tyr recombinase" evidence="2">
    <location>
        <begin position="1"/>
        <end position="53"/>
    </location>
</feature>
<comment type="caution">
    <text evidence="3">The sequence shown here is derived from an EMBL/GenBank/DDBJ whole genome shotgun (WGS) entry which is preliminary data.</text>
</comment>
<evidence type="ECO:0000313" key="3">
    <source>
        <dbReference type="EMBL" id="EQD70939.1"/>
    </source>
</evidence>
<feature type="non-terminal residue" evidence="3">
    <location>
        <position position="1"/>
    </location>
</feature>
<dbReference type="Pfam" id="PF00589">
    <property type="entry name" value="Phage_integrase"/>
    <property type="match status" value="1"/>
</dbReference>
<sequence>HVSAHTFRHTCAMRLLQSEVSATVIALWLGHEQVSTSDIYLHADMGQKERAIAKVQPPNTKPGRYRPPDGLLAFLEGL</sequence>
<evidence type="ECO:0000259" key="2">
    <source>
        <dbReference type="PROSITE" id="PS51898"/>
    </source>
</evidence>
<dbReference type="SUPFAM" id="SSF56349">
    <property type="entry name" value="DNA breaking-rejoining enzymes"/>
    <property type="match status" value="1"/>
</dbReference>
<dbReference type="GO" id="GO:0015074">
    <property type="term" value="P:DNA integration"/>
    <property type="evidence" value="ECO:0007669"/>
    <property type="project" value="InterPro"/>
</dbReference>
<evidence type="ECO:0000256" key="1">
    <source>
        <dbReference type="ARBA" id="ARBA00023172"/>
    </source>
</evidence>
<accession>T1CR06</accession>
<dbReference type="AlphaFoldDB" id="T1CR06"/>
<keyword evidence="1" id="KW-0233">DNA recombination</keyword>
<dbReference type="InterPro" id="IPR013762">
    <property type="entry name" value="Integrase-like_cat_sf"/>
</dbReference>
<organism evidence="3">
    <name type="scientific">mine drainage metagenome</name>
    <dbReference type="NCBI Taxonomy" id="410659"/>
    <lineage>
        <taxon>unclassified sequences</taxon>
        <taxon>metagenomes</taxon>
        <taxon>ecological metagenomes</taxon>
    </lineage>
</organism>
<name>T1CR06_9ZZZZ</name>
<proteinExistence type="predicted"/>
<reference evidence="3" key="2">
    <citation type="journal article" date="2014" name="ISME J.">
        <title>Microbial stratification in low pH oxic and suboxic macroscopic growths along an acid mine drainage.</title>
        <authorList>
            <person name="Mendez-Garcia C."/>
            <person name="Mesa V."/>
            <person name="Sprenger R.R."/>
            <person name="Richter M."/>
            <person name="Diez M.S."/>
            <person name="Solano J."/>
            <person name="Bargiela R."/>
            <person name="Golyshina O.V."/>
            <person name="Manteca A."/>
            <person name="Ramos J.L."/>
            <person name="Gallego J.R."/>
            <person name="Llorente I."/>
            <person name="Martins Dos Santos V.A."/>
            <person name="Jensen O.N."/>
            <person name="Pelaez A.I."/>
            <person name="Sanchez J."/>
            <person name="Ferrer M."/>
        </authorList>
    </citation>
    <scope>NUCLEOTIDE SEQUENCE</scope>
</reference>
<protein>
    <submittedName>
        <fullName evidence="3">Integrase family protein</fullName>
    </submittedName>
</protein>
<dbReference type="InterPro" id="IPR002104">
    <property type="entry name" value="Integrase_catalytic"/>
</dbReference>
<dbReference type="PROSITE" id="PS51898">
    <property type="entry name" value="TYR_RECOMBINASE"/>
    <property type="match status" value="1"/>
</dbReference>